<gene>
    <name evidence="1" type="ORF">EV44_g3639</name>
</gene>
<protein>
    <submittedName>
        <fullName evidence="1">Uncharacterized protein</fullName>
    </submittedName>
</protein>
<sequence length="114" mass="12682">MIASTHKPSAAMPYRNAYNNLLNTKFTTSATDFCNDFQRNLQNFRNAAASLEAMNENSMKYGISEGMASIMFFQGTAHISWLETWRATGALEKDQQSFAPVEQMTATLRAVSGN</sequence>
<name>A0A0B1NZP2_UNCNE</name>
<evidence type="ECO:0000313" key="1">
    <source>
        <dbReference type="EMBL" id="KHJ30141.1"/>
    </source>
</evidence>
<organism evidence="1 2">
    <name type="scientific">Uncinula necator</name>
    <name type="common">Grape powdery mildew</name>
    <dbReference type="NCBI Taxonomy" id="52586"/>
    <lineage>
        <taxon>Eukaryota</taxon>
        <taxon>Fungi</taxon>
        <taxon>Dikarya</taxon>
        <taxon>Ascomycota</taxon>
        <taxon>Pezizomycotina</taxon>
        <taxon>Leotiomycetes</taxon>
        <taxon>Erysiphales</taxon>
        <taxon>Erysiphaceae</taxon>
        <taxon>Erysiphe</taxon>
    </lineage>
</organism>
<evidence type="ECO:0000313" key="2">
    <source>
        <dbReference type="Proteomes" id="UP000030854"/>
    </source>
</evidence>
<accession>A0A0B1NZP2</accession>
<dbReference type="AlphaFoldDB" id="A0A0B1NZP2"/>
<dbReference type="EMBL" id="JNVN01005000">
    <property type="protein sequence ID" value="KHJ30141.1"/>
    <property type="molecule type" value="Genomic_DNA"/>
</dbReference>
<dbReference type="Proteomes" id="UP000030854">
    <property type="component" value="Unassembled WGS sequence"/>
</dbReference>
<dbReference type="HOGENOM" id="CLU_2122887_0_0_1"/>
<keyword evidence="2" id="KW-1185">Reference proteome</keyword>
<proteinExistence type="predicted"/>
<comment type="caution">
    <text evidence="1">The sequence shown here is derived from an EMBL/GenBank/DDBJ whole genome shotgun (WGS) entry which is preliminary data.</text>
</comment>
<reference evidence="1 2" key="1">
    <citation type="journal article" date="2014" name="BMC Genomics">
        <title>Adaptive genomic structural variation in the grape powdery mildew pathogen, Erysiphe necator.</title>
        <authorList>
            <person name="Jones L."/>
            <person name="Riaz S."/>
            <person name="Morales-Cruz A."/>
            <person name="Amrine K.C."/>
            <person name="McGuire B."/>
            <person name="Gubler W.D."/>
            <person name="Walker M.A."/>
            <person name="Cantu D."/>
        </authorList>
    </citation>
    <scope>NUCLEOTIDE SEQUENCE [LARGE SCALE GENOMIC DNA]</scope>
    <source>
        <strain evidence="2">c</strain>
    </source>
</reference>